<keyword evidence="4" id="KW-1133">Transmembrane helix</keyword>
<evidence type="ECO:0000313" key="6">
    <source>
        <dbReference type="Proteomes" id="UP000244978"/>
    </source>
</evidence>
<dbReference type="InterPro" id="IPR000667">
    <property type="entry name" value="Peptidase_S13"/>
</dbReference>
<dbReference type="PANTHER" id="PTHR30023:SF0">
    <property type="entry name" value="PENICILLIN-SENSITIVE CARBOXYPEPTIDASE A"/>
    <property type="match status" value="1"/>
</dbReference>
<dbReference type="SUPFAM" id="SSF56601">
    <property type="entry name" value="beta-lactamase/transpeptidase-like"/>
    <property type="match status" value="1"/>
</dbReference>
<dbReference type="Gene3D" id="3.40.710.10">
    <property type="entry name" value="DD-peptidase/beta-lactamase superfamily"/>
    <property type="match status" value="2"/>
</dbReference>
<protein>
    <recommendedName>
        <fullName evidence="7">D-alanyl-D-alanine carboxypeptidase/D-alanyl-D-alanine-endopeptidase</fullName>
    </recommendedName>
</protein>
<comment type="caution">
    <text evidence="5">The sequence shown here is derived from an EMBL/GenBank/DDBJ whole genome shotgun (WGS) entry which is preliminary data.</text>
</comment>
<reference evidence="6" key="1">
    <citation type="submission" date="2018-04" db="EMBL/GenBank/DDBJ databases">
        <authorList>
            <person name="Liu S."/>
            <person name="Wang Z."/>
            <person name="Li J."/>
        </authorList>
    </citation>
    <scope>NUCLEOTIDE SEQUENCE [LARGE SCALE GENOMIC DNA]</scope>
    <source>
        <strain evidence="6">S1194</strain>
    </source>
</reference>
<accession>A0A2U1T357</accession>
<sequence>MIEPGQPPTRRQAREALSQHARGRAASESRPAQGSAATRARAGAGAGAGAAKVARAASAVARSSARGVSAAATSVAAAVRSWARSPRQLLMAGAAIVVVVLATAVVMAGVGSGRASMAALAAVEPEAAARVAPELAAGPVRLRTCTVDTSEPALAELAASVVSVSTGEQLLARGDGAPVSTLELSKVATAIVALQVLGPDTRIPTRVYEGSIAGSVVLVGGGDATLSALPSGVESVYAGAPRMNDLAAQTTAALAKLYPPAPVQEDDEDDDGRRGPGGRPGPRPSPPPAPAAPEQPAFSITQVMVDSTLWSGEPWDAGWASAERTVGTQANITPLMVDGDRQDPAVVTSPRGEDPVASAAAAFISALGLGSGTAISTGAVLPDSPLLAEVWSQPVSVLVTQMLQLGDNTLADMLARLASTSVGSDGTAASLEQVYRSVLGSLEVDTAALVMSDGSGLDLATVAPPEVLARLLAATVSNPALVSITAALPVAGVSGTMAPRFAGELAHLHSTFSGVGTSTATAATLGGILTASDGTVLTLSLQATGAVSPETNLAFEHLVEKIYECGDNLSGAVRAAE</sequence>
<keyword evidence="2" id="KW-0378">Hydrolase</keyword>
<dbReference type="AlphaFoldDB" id="A0A2U1T357"/>
<evidence type="ECO:0008006" key="7">
    <source>
        <dbReference type="Google" id="ProtNLM"/>
    </source>
</evidence>
<dbReference type="EMBL" id="QEEX01000001">
    <property type="protein sequence ID" value="PWB98321.1"/>
    <property type="molecule type" value="Genomic_DNA"/>
</dbReference>
<evidence type="ECO:0000256" key="3">
    <source>
        <dbReference type="SAM" id="MobiDB-lite"/>
    </source>
</evidence>
<dbReference type="GO" id="GO:0006508">
    <property type="term" value="P:proteolysis"/>
    <property type="evidence" value="ECO:0007669"/>
    <property type="project" value="InterPro"/>
</dbReference>
<evidence type="ECO:0000313" key="5">
    <source>
        <dbReference type="EMBL" id="PWB98321.1"/>
    </source>
</evidence>
<feature type="transmembrane region" description="Helical" evidence="4">
    <location>
        <begin position="89"/>
        <end position="110"/>
    </location>
</feature>
<evidence type="ECO:0000256" key="1">
    <source>
        <dbReference type="ARBA" id="ARBA00006096"/>
    </source>
</evidence>
<evidence type="ECO:0000256" key="2">
    <source>
        <dbReference type="ARBA" id="ARBA00022801"/>
    </source>
</evidence>
<proteinExistence type="inferred from homology"/>
<dbReference type="InterPro" id="IPR012338">
    <property type="entry name" value="Beta-lactam/transpept-like"/>
</dbReference>
<keyword evidence="4" id="KW-0812">Transmembrane</keyword>
<dbReference type="GO" id="GO:0000270">
    <property type="term" value="P:peptidoglycan metabolic process"/>
    <property type="evidence" value="ECO:0007669"/>
    <property type="project" value="TreeGrafter"/>
</dbReference>
<feature type="compositionally biased region" description="Pro residues" evidence="3">
    <location>
        <begin position="279"/>
        <end position="293"/>
    </location>
</feature>
<keyword evidence="6" id="KW-1185">Reference proteome</keyword>
<evidence type="ECO:0000256" key="4">
    <source>
        <dbReference type="SAM" id="Phobius"/>
    </source>
</evidence>
<feature type="region of interest" description="Disordered" evidence="3">
    <location>
        <begin position="1"/>
        <end position="41"/>
    </location>
</feature>
<comment type="similarity">
    <text evidence="1">Belongs to the peptidase S13 family.</text>
</comment>
<feature type="region of interest" description="Disordered" evidence="3">
    <location>
        <begin position="259"/>
        <end position="294"/>
    </location>
</feature>
<dbReference type="RefSeq" id="WP_108998046.1">
    <property type="nucleotide sequence ID" value="NZ_QEEX01000001.1"/>
</dbReference>
<dbReference type="GO" id="GO:0004185">
    <property type="term" value="F:serine-type carboxypeptidase activity"/>
    <property type="evidence" value="ECO:0007669"/>
    <property type="project" value="InterPro"/>
</dbReference>
<dbReference type="Pfam" id="PF02113">
    <property type="entry name" value="Peptidase_S13"/>
    <property type="match status" value="2"/>
</dbReference>
<keyword evidence="4" id="KW-0472">Membrane</keyword>
<organism evidence="5 6">
    <name type="scientific">Homoserinimonas hongtaonis</name>
    <dbReference type="NCBI Taxonomy" id="2079791"/>
    <lineage>
        <taxon>Bacteria</taxon>
        <taxon>Bacillati</taxon>
        <taxon>Actinomycetota</taxon>
        <taxon>Actinomycetes</taxon>
        <taxon>Micrococcales</taxon>
        <taxon>Microbacteriaceae</taxon>
        <taxon>Homoserinimonas</taxon>
    </lineage>
</organism>
<dbReference type="PRINTS" id="PR00922">
    <property type="entry name" value="DADACBPTASE3"/>
</dbReference>
<name>A0A2U1T357_9MICO</name>
<dbReference type="PANTHER" id="PTHR30023">
    <property type="entry name" value="D-ALANYL-D-ALANINE CARBOXYPEPTIDASE"/>
    <property type="match status" value="1"/>
</dbReference>
<gene>
    <name evidence="5" type="ORF">DF220_11120</name>
</gene>
<dbReference type="Proteomes" id="UP000244978">
    <property type="component" value="Unassembled WGS sequence"/>
</dbReference>